<dbReference type="PROSITE" id="PS00012">
    <property type="entry name" value="PHOSPHOPANTETHEINE"/>
    <property type="match status" value="2"/>
</dbReference>
<dbReference type="Gene3D" id="2.30.38.10">
    <property type="entry name" value="Luciferase, Domain 3"/>
    <property type="match status" value="4"/>
</dbReference>
<feature type="domain" description="Carrier" evidence="7">
    <location>
        <begin position="1033"/>
        <end position="1108"/>
    </location>
</feature>
<evidence type="ECO:0000256" key="5">
    <source>
        <dbReference type="ARBA" id="ARBA00022737"/>
    </source>
</evidence>
<dbReference type="Gene3D" id="1.10.10.1830">
    <property type="entry name" value="Non-ribosomal peptide synthase, adenylation domain"/>
    <property type="match status" value="1"/>
</dbReference>
<dbReference type="SUPFAM" id="SSF56801">
    <property type="entry name" value="Acetyl-CoA synthetase-like"/>
    <property type="match status" value="4"/>
</dbReference>
<evidence type="ECO:0000313" key="8">
    <source>
        <dbReference type="EMBL" id="SNS39167.1"/>
    </source>
</evidence>
<dbReference type="Gene3D" id="1.10.1200.10">
    <property type="entry name" value="ACP-like"/>
    <property type="match status" value="4"/>
</dbReference>
<dbReference type="Gene3D" id="3.30.559.30">
    <property type="entry name" value="Nonribosomal peptide synthetase, condensation domain"/>
    <property type="match status" value="5"/>
</dbReference>
<dbReference type="InterPro" id="IPR023213">
    <property type="entry name" value="CAT-like_dom_sf"/>
</dbReference>
<dbReference type="InterPro" id="IPR009081">
    <property type="entry name" value="PP-bd_ACP"/>
</dbReference>
<dbReference type="SMART" id="SM00823">
    <property type="entry name" value="PKS_PP"/>
    <property type="match status" value="2"/>
</dbReference>
<dbReference type="Pfam" id="PF00668">
    <property type="entry name" value="Condensation"/>
    <property type="match status" value="5"/>
</dbReference>
<sequence length="4752" mass="540243">MINLINKLERKNIYISLVGDKLELSYDDEIDNEILQEIKANKEALIKFLKKYTDTKKYEEIKAVEEQANYPLSDAQKRLWILSQFDKGSVAYNMPLDSVLDGNYDIENFKKAIDATINRHEILRTVFREDASGEIRQWVLATEELNFTIDYQDFRNEKDKKSKAAAYIQEDAVKEFDLANGPLIRASLLQTEDDQYVFYYNMHHIISDGWSMDILSRDVLAYYTSYETGTPVNLPELRIQYKDYATWQLSQLEEASSKKRREYWMQQFSGTLPVIDLPASKKRPAVKTSNGRRLGTYVSKEVTEALKGFCKENGGILYMGLITTFNALLYKYTSQKDFILGTPVAGRDHMDLEDQMGFYVNTLALRNQIEEEDNFQTLFDRVKETTLGAYEHQQYPFDRLVEDLQLKRDLSRSVIFDIMVSLQNIGGNEAIIDPQKVDTIVDYGQDASKFDIEVSFKEIGGCLSFETRYNTDIYSKSMIESFMMHFKQLLSEVVYQPEQLIAQIDFLSSEEKKILLKTFNETQTDYPNNVTVLDEFYHQVSKNPQHTAILFEGKELTYNELDVKSNQLANLLLEKGVTSGQLLPISVNRSIEMIVGILGVLKAGATYVPIDPSYPESRIHYILEDISSTLLLSTTTLADTFDKIDVIHLDTIDYEEYSEVRPEFEVQPTQNAYVIYTSGTTGNPKGTLISHGALYNYICYASNSYSQKNPLRYILCTSFSFDLTITTLFTPLVTGGVIDILPSFENQIEVLELVSKSDFDVIKLTPSQVNVLVEMLLNDTPYQGKEQKTFIIGGEALQPETVSLLFSYYGEKVTIWNEYGPTESTVGCISNKIESLESNSTSIGKPTDNISIYILNENKDLAPIGVIGEIYIGGNQLAKGYVNQPQLTKERFIENPFVTGERLYKTGDLGKWALDGTIDFLGRKDDQVKIRGYRIELGEIESKLLAKESIKEVTVQVFEIKGEKQLAAYFVSNQEEVVSELRTFLSKEVPNYMVPGTYVQLDSMPLTNNGKIDTSKLPALSVEQLSSEVEYVAPTTNTEKIVVGVWEELLHRNPIGLNDNFFDLGGHSIKIAKLINVYQKMFGVKLGFSELFQNTSLVSHLDLIANSIKSKHEPIEKAEIAESYPLSDAQHRLWVLSQFEENSIAYNMPTYHFLSGNYTLENLEKAIKATIDRHEILRTVFRENESGAIRQYILSNEEVNFAINTCDLRDVTDQKQAVEDFVQKDTNRLFDLENGPLLRATLLQLSEEQYVFYYNMHHIIGDGWSMDILVKDVLAFYEALEADEEPSIAPLKIQYKDYAIWQLKQLEKEDVKEQKEFWLGQFSGELPLLNLPTAQKRPLLKTTNGKCLGTYLSKDLSNQLKDFCQDQGGSLFMGLVASLNTLFHRYTAQEDFIIGSPVAGRDHIDLEDQIGFYVNTLPLRNQVKPLESFKTLFENVKLATLKAYEYQQYSFDRLVEDLDLKRDVSRSVLFDVMVNLNNVKDTETPLVTETLDSIVDYGAVVSKFDIDFSFKEVGEYISLSVKYNSDVYDQHLMETFIKHYKLLLNALLENTDQSVGLVDYLSTKEKDILINEFNDTYKESLGDTTVLDLFEKQVIEQPNAVAVVFENTQVTYKELDERSNQIANSLVESGLEKETLVPICIHRSLEMIIGILGIMKAGGAYVPIDPSYPKARIDFMLEDSGAKIIVSQASLLDVLQTDQEHIILCVDDTTSLSSKTAKVNINVTGENLAYSIYTSGTTGTPKGVLVEHKGFMNYIAHQLHYFSMTNEENVLLFSNYVFDASIEQIFISLSSGATLYIPEYDTIMDSEKIGAYLEDHSITHLHATPSFLELVPEKEYPSLKRVVSGGEACSVNLVNKWRDGIVCINKYGPTEVTITTLMHTITAEDKLGTVIPIGKPIDNTSCYILSESEMLVPVGVIGELCLSGTQVARGYLNRPDLTAEKFVFNRFRESGNLYKTGDLARWLPDGSVEYMGRKDDQVKIRGHRIELAEIELRLEELSEVDQVVVIAKEGPNGLKRLVTYVVGEAFDKHKAVKELAQKLPEYMIPQLYVVLDTFPLTTNGKIDKRALPEPEDFTSSSEKFVAPQTHEQIVLASIWQEVLGVKEVSIYDNFFSMGGDSIMAIQLVSRAKKKGVVLKVRDIFTNQTIYEIAKNLKTDVTVISEQGILEGTSGLLPIHHSFFEKEYVNYNHYNQSVLLTLSKDVDVAILTKAVTYLMQQHDALRLKYEKTATGYQGVYQTTIPDIAVKSLLDTDDSIDEEITQICEFYQENIAIEKGDIAKFVIIETPPSDEFNRLFMVAHHLVVDGISWRVLVEDLSSYITALMSGKEVVLEEKTTSYRQWQERLKEYADSRELLSELPYWKSIIAKTSVIPQDTAYEEATVYTETDTFNIQLTKEETQSLLQECHHAYGTEINDLLLTALSVSLSEWSGMSETVIGLEGHGREDIFDDVDLSKTAGWFTSLYPLLLSDKKELALTLVETKEALRAVPNKGIGYGVLRYLSSEKDVRSDLSKDIEQIKFNYLGQFGNNQNEEGLFDFAFESKGNDIGAANKISSKLIINGSIVQDVLRFTWVYDTNRYHEATIATIADRFKASLLEIITLCTSIDTPIATPYDHGLNGLVTYDELSAFKQSNHPYAIEDVYKFSPLQEGLLFHSLYNEDANAYVVQLSFDMVGDLQLDFFKEAWELLLKKHSTLRTSFYYETMGVPVQCVYNHVDIPITVVSYEDKSSGELEQDIATFLEGDANTPFDLEVPPLFRLTLLKIADDRTKLVFTHHHLLFDGWSLPIIFSEFISSYQTLVDKKTLHTNVKKDNYKDYIKYIQSKDQIQTLTYWEDHLQDLEEPTLLPFINKKKDRNKTFGNQNLILSKGSDYVKQLESFAQSNHITINTIVQGVWSYLLSRYTRNSVVAFGTVISGRPTEIEDIETRVGLYINTIPLCTAVQDDMKVVDWLVDLQKKYTTSREEYGHSSLSQIQKVSAVSGELFDSMMVFENYPVESIQSVKTDLAIENIKGKEQTNYALTLAIGHASERELSIDFGYNSTLISEEDIKRIHAHFNELLDSIIQSNTVEELNYLTTSERKELLEDFNATGTDYNLEQTVLDLFLENVNQYPDEIALLFEDTQLTFKELDVKTNQLANFLVEQGVEKENLIPICIDRSLEMVIGILAILKVGGAYVPIDPRYPQERIQYILEDTHAKLVVSSKEHASAIQVLPVVCLDDFTYESYATTFSGDEILPNQLAYCIYTSGTTGNPKGVLNEHQALVNRLLWMRDELTIDTASVILQKTTYTFDVSVWELIMPLIVGCKMVLARPEGHKDPSYMQDVIEGKEVTIVHFVPSMLGMFLEDLGAGRCQELQHIVCSGEALSSALVSKTKEKLGTTRIHNLYGPTEAAIDVTSVDLTFVDTEKLGVTIGSPVANTQLYIVNKAMEIQPVGVAGELLIGGVQVARGYLNRPELTAEKFVFNRFRESGNLYKTGDLARWLPNGSIEYLGRIDRQVKIRGYRIELGEIENQLEQLPTLKQAVIVAKENEYGSKQLVAYVINENDFNEKETIATLKENLPEYMVPQVFVKLDSFPLTANGKINTKALPDPETSDLSFEEYVAPATPIQEQLATIWQEDLKIEKIGIKDNYFMLGGDSIKMIRLVSKIKKSFNIQFPIASFYENPTIEDLSLFIEEFSQDNTSNYEALVEEAKTSLEAFEYDVLKDHPLASTIANVYPLSDIQLGMIVTSQLMRNNGELGIYHDQFLFQLALLDIELLKQAMRLLVNKHETLRTSYHLSDYEQQVQIIYNEIPIEINSEDLRTIEDKKGRENYIQGFLTNERENHPFDVTKAPLWRINLFQINETEIIFVFQFHHAILDGWSEKNIRKELFEIYESLKVDENYRPMPLKCSMEDSIISDILERKNERNITYWKSKMTNYNRLDIFTNENQTDSVSKGYGKEFKDNILKKCTENGITLKALFFSGYVYCLSMLSSKKDVTVGMVSHRRPFVEDGDKLMGCFLNTVPFRFKNEFSKESSWLDYIKAIEIELQELKGKDRISLLDISQLVDENTIDENPFFDTIFNYVDFHVLHELIEDEKFIATQSDRENESFSHESFETTNTFLDVSVNLTGDFCSITIKNKRMLRSNHTLKDLMVYYDNFLQAFLKCSDNKINTLDIIPEAEQHKLLEEFNTTKVEFPSDKTVIDLFSDQVLKTPDAIALVFDNKEFTYNDVDVLSNQLANYLLSKYAIGLEDLIAVKLERSEWLVISLLAVLKCGAAYVPIDPNYPEQRIKYIEDDSNSKITITTSLLDAFNDVDGLSEERPDINMSSSNLAYIIYTSGSTGKPKGVMIEHRSLVNLCYWHINEYQLDTSSRSTLFAGIGFDASVWEIYPYLLSGGSLYPIADKNVRYNINLLVDFLNDNAITHAYLPTKICEEFVAQKVDLQNTKIVTGGEALRLPNEPINLNIYNNYGPSENTIVTTSFDLIDRTGEVIPIGRPISNTEVYILSEDLELQPIGVEGELCISGEGLSRGYLYREELTSDKFVAHPFKKGERLYKTGDLARWLSDGTIEYIGRNDDQLKIRGYRVELGEIANHLALKESVSKVAIVTENEGVGKQIVAYFVSEVEEDVNELNMFLSESLPDYMIPDVYIQLDTIPLNENGKLDKDALAQIKGVKLSKEIPYVAPENDIQEKLASICQELLQRERIGIRDNFFMLGGNSLRAIQFTSRVSKEFNVKIDFVTLFSNPTIEKLASEIENSLWANNDLFVEEEVSDFENISI</sequence>
<dbReference type="CDD" id="cd05930">
    <property type="entry name" value="A_NRPS"/>
    <property type="match status" value="3"/>
</dbReference>
<dbReference type="CDD" id="cd19534">
    <property type="entry name" value="E_NRPS"/>
    <property type="match status" value="1"/>
</dbReference>
<dbReference type="InterPro" id="IPR001242">
    <property type="entry name" value="Condensation_dom"/>
</dbReference>
<dbReference type="Gene3D" id="3.30.559.10">
    <property type="entry name" value="Chloramphenicol acetyltransferase-like domain"/>
    <property type="match status" value="5"/>
</dbReference>
<dbReference type="RefSeq" id="WP_089374032.1">
    <property type="nucleotide sequence ID" value="NZ_BMEP01000004.1"/>
</dbReference>
<dbReference type="EMBL" id="FZNY01000013">
    <property type="protein sequence ID" value="SNS39167.1"/>
    <property type="molecule type" value="Genomic_DNA"/>
</dbReference>
<gene>
    <name evidence="8" type="ORF">SAMN06265376_11379</name>
</gene>
<accession>A0A239E3J5</accession>
<dbReference type="SUPFAM" id="SSF52777">
    <property type="entry name" value="CoA-dependent acyltransferases"/>
    <property type="match status" value="10"/>
</dbReference>
<dbReference type="InterPro" id="IPR010071">
    <property type="entry name" value="AA_adenyl_dom"/>
</dbReference>
<dbReference type="PROSITE" id="PS00455">
    <property type="entry name" value="AMP_BINDING"/>
    <property type="match status" value="2"/>
</dbReference>
<evidence type="ECO:0000256" key="2">
    <source>
        <dbReference type="ARBA" id="ARBA00006432"/>
    </source>
</evidence>
<proteinExistence type="inferred from homology"/>
<dbReference type="InterPro" id="IPR020845">
    <property type="entry name" value="AMP-binding_CS"/>
</dbReference>
<feature type="domain" description="Carrier" evidence="7">
    <location>
        <begin position="3596"/>
        <end position="3671"/>
    </location>
</feature>
<dbReference type="CDD" id="cd19543">
    <property type="entry name" value="DCL_NRPS"/>
    <property type="match status" value="1"/>
</dbReference>
<dbReference type="FunFam" id="3.30.300.30:FF:000010">
    <property type="entry name" value="Enterobactin synthetase component F"/>
    <property type="match status" value="2"/>
</dbReference>
<dbReference type="GO" id="GO:0043041">
    <property type="term" value="P:amino acid activation for nonribosomal peptide biosynthetic process"/>
    <property type="evidence" value="ECO:0007669"/>
    <property type="project" value="TreeGrafter"/>
</dbReference>
<evidence type="ECO:0000256" key="4">
    <source>
        <dbReference type="ARBA" id="ARBA00022553"/>
    </source>
</evidence>
<evidence type="ECO:0000256" key="1">
    <source>
        <dbReference type="ARBA" id="ARBA00001957"/>
    </source>
</evidence>
<feature type="domain" description="Carrier" evidence="7">
    <location>
        <begin position="2082"/>
        <end position="2156"/>
    </location>
</feature>
<feature type="coiled-coil region" evidence="6">
    <location>
        <begin position="2329"/>
        <end position="2356"/>
    </location>
</feature>
<keyword evidence="5" id="KW-0677">Repeat</keyword>
<keyword evidence="4" id="KW-0597">Phosphoprotein</keyword>
<dbReference type="FunFam" id="3.30.559.10:FF:000012">
    <property type="entry name" value="Non-ribosomal peptide synthetase"/>
    <property type="match status" value="1"/>
</dbReference>
<evidence type="ECO:0000256" key="6">
    <source>
        <dbReference type="SAM" id="Coils"/>
    </source>
</evidence>
<dbReference type="Pfam" id="PF00550">
    <property type="entry name" value="PP-binding"/>
    <property type="match status" value="4"/>
</dbReference>
<dbReference type="InterPro" id="IPR006162">
    <property type="entry name" value="Ppantetheine_attach_site"/>
</dbReference>
<organism evidence="8 9">
    <name type="scientific">Dokdonia pacifica</name>
    <dbReference type="NCBI Taxonomy" id="1627892"/>
    <lineage>
        <taxon>Bacteria</taxon>
        <taxon>Pseudomonadati</taxon>
        <taxon>Bacteroidota</taxon>
        <taxon>Flavobacteriia</taxon>
        <taxon>Flavobacteriales</taxon>
        <taxon>Flavobacteriaceae</taxon>
        <taxon>Dokdonia</taxon>
    </lineage>
</organism>
<dbReference type="PROSITE" id="PS50075">
    <property type="entry name" value="CARRIER"/>
    <property type="match status" value="4"/>
</dbReference>
<comment type="cofactor">
    <cofactor evidence="1">
        <name>pantetheine 4'-phosphate</name>
        <dbReference type="ChEBI" id="CHEBI:47942"/>
    </cofactor>
</comment>
<keyword evidence="3" id="KW-0596">Phosphopantetheine</keyword>
<evidence type="ECO:0000256" key="3">
    <source>
        <dbReference type="ARBA" id="ARBA00022450"/>
    </source>
</evidence>
<dbReference type="NCBIfam" id="TIGR01720">
    <property type="entry name" value="NRPS-para261"/>
    <property type="match status" value="1"/>
</dbReference>
<dbReference type="FunFam" id="2.30.38.10:FF:000001">
    <property type="entry name" value="Non-ribosomal peptide synthetase PvdI"/>
    <property type="match status" value="2"/>
</dbReference>
<dbReference type="FunFam" id="3.40.50.980:FF:000001">
    <property type="entry name" value="Non-ribosomal peptide synthetase"/>
    <property type="match status" value="3"/>
</dbReference>
<dbReference type="GO" id="GO:0005737">
    <property type="term" value="C:cytoplasm"/>
    <property type="evidence" value="ECO:0007669"/>
    <property type="project" value="TreeGrafter"/>
</dbReference>
<dbReference type="Pfam" id="PF00501">
    <property type="entry name" value="AMP-binding"/>
    <property type="match status" value="4"/>
</dbReference>
<keyword evidence="9" id="KW-1185">Reference proteome</keyword>
<dbReference type="InterPro" id="IPR020806">
    <property type="entry name" value="PKS_PP-bd"/>
</dbReference>
<name>A0A239E3J5_9FLAO</name>
<dbReference type="Pfam" id="PF13193">
    <property type="entry name" value="AMP-binding_C"/>
    <property type="match status" value="3"/>
</dbReference>
<dbReference type="OrthoDB" id="5298966at2"/>
<dbReference type="NCBIfam" id="NF003417">
    <property type="entry name" value="PRK04813.1"/>
    <property type="match status" value="4"/>
</dbReference>
<protein>
    <submittedName>
        <fullName evidence="8">Bacitracin synthase 3</fullName>
    </submittedName>
</protein>
<dbReference type="FunFam" id="1.10.1200.10:FF:000005">
    <property type="entry name" value="Nonribosomal peptide synthetase 1"/>
    <property type="match status" value="2"/>
</dbReference>
<dbReference type="GO" id="GO:0003824">
    <property type="term" value="F:catalytic activity"/>
    <property type="evidence" value="ECO:0007669"/>
    <property type="project" value="InterPro"/>
</dbReference>
<keyword evidence="6" id="KW-0175">Coiled coil</keyword>
<reference evidence="8 9" key="1">
    <citation type="submission" date="2017-06" db="EMBL/GenBank/DDBJ databases">
        <authorList>
            <person name="Kim H.J."/>
            <person name="Triplett B.A."/>
        </authorList>
    </citation>
    <scope>NUCLEOTIDE SEQUENCE [LARGE SCALE GENOMIC DNA]</scope>
    <source>
        <strain evidence="8 9">DSM 25597</strain>
    </source>
</reference>
<feature type="domain" description="Carrier" evidence="7">
    <location>
        <begin position="4657"/>
        <end position="4732"/>
    </location>
</feature>
<dbReference type="Gene3D" id="3.30.300.30">
    <property type="match status" value="4"/>
</dbReference>
<dbReference type="NCBIfam" id="TIGR01733">
    <property type="entry name" value="AA-adenyl-dom"/>
    <property type="match status" value="4"/>
</dbReference>
<dbReference type="InterPro" id="IPR025110">
    <property type="entry name" value="AMP-bd_C"/>
</dbReference>
<dbReference type="InterPro" id="IPR044894">
    <property type="entry name" value="TubC_N_sf"/>
</dbReference>
<comment type="similarity">
    <text evidence="2">Belongs to the ATP-dependent AMP-binding enzyme family.</text>
</comment>
<dbReference type="GO" id="GO:0031177">
    <property type="term" value="F:phosphopantetheine binding"/>
    <property type="evidence" value="ECO:0007669"/>
    <property type="project" value="InterPro"/>
</dbReference>
<dbReference type="InterPro" id="IPR000873">
    <property type="entry name" value="AMP-dep_synth/lig_dom"/>
</dbReference>
<dbReference type="GO" id="GO:0044550">
    <property type="term" value="P:secondary metabolite biosynthetic process"/>
    <property type="evidence" value="ECO:0007669"/>
    <property type="project" value="UniProtKB-ARBA"/>
</dbReference>
<dbReference type="FunFam" id="3.40.50.12780:FF:000012">
    <property type="entry name" value="Non-ribosomal peptide synthetase"/>
    <property type="match status" value="2"/>
</dbReference>
<dbReference type="PANTHER" id="PTHR45527:SF1">
    <property type="entry name" value="FATTY ACID SYNTHASE"/>
    <property type="match status" value="1"/>
</dbReference>
<dbReference type="PANTHER" id="PTHR45527">
    <property type="entry name" value="NONRIBOSOMAL PEPTIDE SYNTHETASE"/>
    <property type="match status" value="1"/>
</dbReference>
<dbReference type="InterPro" id="IPR036736">
    <property type="entry name" value="ACP-like_sf"/>
</dbReference>
<evidence type="ECO:0000259" key="7">
    <source>
        <dbReference type="PROSITE" id="PS50075"/>
    </source>
</evidence>
<dbReference type="CDD" id="cd19531">
    <property type="entry name" value="LCL_NRPS-like"/>
    <property type="match status" value="2"/>
</dbReference>
<dbReference type="InterPro" id="IPR010060">
    <property type="entry name" value="NRPS_synth"/>
</dbReference>
<dbReference type="Proteomes" id="UP000198379">
    <property type="component" value="Unassembled WGS sequence"/>
</dbReference>
<evidence type="ECO:0000313" key="9">
    <source>
        <dbReference type="Proteomes" id="UP000198379"/>
    </source>
</evidence>
<dbReference type="InterPro" id="IPR045851">
    <property type="entry name" value="AMP-bd_C_sf"/>
</dbReference>
<dbReference type="Gene3D" id="3.40.50.980">
    <property type="match status" value="8"/>
</dbReference>
<dbReference type="SUPFAM" id="SSF47336">
    <property type="entry name" value="ACP-like"/>
    <property type="match status" value="4"/>
</dbReference>